<evidence type="ECO:0000256" key="5">
    <source>
        <dbReference type="HAMAP-Rule" id="MF_00956"/>
    </source>
</evidence>
<dbReference type="Gene3D" id="3.90.25.10">
    <property type="entry name" value="UDP-galactose 4-epimerase, domain 1"/>
    <property type="match status" value="1"/>
</dbReference>
<dbReference type="Proteomes" id="UP000571854">
    <property type="component" value="Unassembled WGS sequence"/>
</dbReference>
<dbReference type="Gene3D" id="3.40.50.720">
    <property type="entry name" value="NAD(P)-binding Rossmann-like Domain"/>
    <property type="match status" value="1"/>
</dbReference>
<dbReference type="InterPro" id="IPR036291">
    <property type="entry name" value="NAD(P)-bd_dom_sf"/>
</dbReference>
<dbReference type="SUPFAM" id="SSF51735">
    <property type="entry name" value="NAD(P)-binding Rossmann-fold domains"/>
    <property type="match status" value="1"/>
</dbReference>
<keyword evidence="3 5" id="KW-0560">Oxidoreductase</keyword>
<evidence type="ECO:0000256" key="3">
    <source>
        <dbReference type="ARBA" id="ARBA00023002"/>
    </source>
</evidence>
<evidence type="ECO:0000256" key="2">
    <source>
        <dbReference type="ARBA" id="ARBA00022857"/>
    </source>
</evidence>
<keyword evidence="4 5" id="KW-0413">Isomerase</keyword>
<evidence type="ECO:0000259" key="6">
    <source>
        <dbReference type="Pfam" id="PF01370"/>
    </source>
</evidence>
<gene>
    <name evidence="5" type="primary">fcl</name>
    <name evidence="7" type="ORF">HNP88_001165</name>
</gene>
<dbReference type="RefSeq" id="WP_181492299.1">
    <property type="nucleotide sequence ID" value="NZ_JACDUJ010000001.1"/>
</dbReference>
<feature type="domain" description="NAD-dependent epimerase/dehydratase" evidence="6">
    <location>
        <begin position="7"/>
        <end position="239"/>
    </location>
</feature>
<dbReference type="AlphaFoldDB" id="A0A7J9NU17"/>
<dbReference type="PANTHER" id="PTHR43238:SF1">
    <property type="entry name" value="GDP-L-FUCOSE SYNTHASE"/>
    <property type="match status" value="1"/>
</dbReference>
<reference evidence="7 8" key="1">
    <citation type="submission" date="2020-07" db="EMBL/GenBank/DDBJ databases">
        <title>Genomic Encyclopedia of Type Strains, Phase IV (KMG-V): Genome sequencing to study the core and pangenomes of soil and plant-associated prokaryotes.</title>
        <authorList>
            <person name="Whitman W."/>
        </authorList>
    </citation>
    <scope>NUCLEOTIDE SEQUENCE [LARGE SCALE GENOMIC DNA]</scope>
    <source>
        <strain evidence="7 8">A5</strain>
    </source>
</reference>
<dbReference type="HAMAP" id="MF_00956">
    <property type="entry name" value="GDP_fucose_synth"/>
    <property type="match status" value="1"/>
</dbReference>
<dbReference type="GO" id="GO:0070401">
    <property type="term" value="F:NADP+ binding"/>
    <property type="evidence" value="ECO:0007669"/>
    <property type="project" value="UniProtKB-UniRule"/>
</dbReference>
<comment type="pathway">
    <text evidence="5">Nucleotide-sugar biosynthesis; GDP-L-fucose biosynthesis via de novo pathway; GDP-L-fucose from GDP-alpha-D-mannose: step 2/2.</text>
</comment>
<comment type="caution">
    <text evidence="5">Lacks conserved residue(s) required for the propagation of feature annotation.</text>
</comment>
<dbReference type="CDD" id="cd05239">
    <property type="entry name" value="GDP_FS_SDR_e"/>
    <property type="match status" value="1"/>
</dbReference>
<comment type="catalytic activity">
    <reaction evidence="5">
        <text>GDP-beta-L-fucose + NADP(+) = GDP-4-dehydro-alpha-D-rhamnose + NADPH + H(+)</text>
        <dbReference type="Rhea" id="RHEA:18885"/>
        <dbReference type="ChEBI" id="CHEBI:15378"/>
        <dbReference type="ChEBI" id="CHEBI:57273"/>
        <dbReference type="ChEBI" id="CHEBI:57783"/>
        <dbReference type="ChEBI" id="CHEBI:57964"/>
        <dbReference type="ChEBI" id="CHEBI:58349"/>
        <dbReference type="EC" id="1.1.1.271"/>
    </reaction>
</comment>
<feature type="site" description="Important for catalytic activity" evidence="5">
    <location>
        <position position="109"/>
    </location>
</feature>
<feature type="binding site" evidence="5">
    <location>
        <position position="211"/>
    </location>
    <ligand>
        <name>substrate</name>
    </ligand>
</feature>
<dbReference type="UniPathway" id="UPA00128">
    <property type="reaction ID" value="UER00191"/>
</dbReference>
<evidence type="ECO:0000313" key="7">
    <source>
        <dbReference type="EMBL" id="MBA2846981.1"/>
    </source>
</evidence>
<feature type="binding site" evidence="5">
    <location>
        <begin position="11"/>
        <end position="17"/>
    </location>
    <ligand>
        <name>NADP(+)</name>
        <dbReference type="ChEBI" id="CHEBI:58349"/>
    </ligand>
</feature>
<proteinExistence type="inferred from homology"/>
<protein>
    <recommendedName>
        <fullName evidence="5">GDP-L-fucose synthase</fullName>
        <ecNumber evidence="5">1.1.1.271</ecNumber>
    </recommendedName>
    <alternativeName>
        <fullName evidence="5">GDP-4-keto-6-deoxy-D-mannose-3,5-epimerase-4-reductase</fullName>
    </alternativeName>
</protein>
<organism evidence="7 8">
    <name type="scientific">Methanococcus maripaludis</name>
    <name type="common">Methanococcus deltae</name>
    <dbReference type="NCBI Taxonomy" id="39152"/>
    <lineage>
        <taxon>Archaea</taxon>
        <taxon>Methanobacteriati</taxon>
        <taxon>Methanobacteriota</taxon>
        <taxon>Methanomada group</taxon>
        <taxon>Methanococci</taxon>
        <taxon>Methanococcales</taxon>
        <taxon>Methanococcaceae</taxon>
        <taxon>Methanococcus</taxon>
    </lineage>
</organism>
<comment type="caution">
    <text evidence="7">The sequence shown here is derived from an EMBL/GenBank/DDBJ whole genome shotgun (WGS) entry which is preliminary data.</text>
</comment>
<feature type="binding site" evidence="5">
    <location>
        <position position="189"/>
    </location>
    <ligand>
        <name>substrate</name>
    </ligand>
</feature>
<dbReference type="GO" id="GO:0042351">
    <property type="term" value="P:'de novo' GDP-L-fucose biosynthetic process"/>
    <property type="evidence" value="ECO:0007669"/>
    <property type="project" value="UniProtKB-UniRule"/>
</dbReference>
<feature type="binding site" evidence="5">
    <location>
        <position position="142"/>
    </location>
    <ligand>
        <name>NADP(+)</name>
        <dbReference type="ChEBI" id="CHEBI:58349"/>
    </ligand>
</feature>
<dbReference type="GO" id="GO:0016853">
    <property type="term" value="F:isomerase activity"/>
    <property type="evidence" value="ECO:0007669"/>
    <property type="project" value="UniProtKB-KW"/>
</dbReference>
<keyword evidence="2 5" id="KW-0521">NADP</keyword>
<dbReference type="InterPro" id="IPR001509">
    <property type="entry name" value="Epimerase_deHydtase"/>
</dbReference>
<feature type="site" description="Important for catalytic activity" evidence="5">
    <location>
        <position position="111"/>
    </location>
</feature>
<comment type="similarity">
    <text evidence="1 5">Belongs to the NAD(P)-dependent epimerase/dehydratase family. Fucose synthase subfamily.</text>
</comment>
<dbReference type="InterPro" id="IPR028614">
    <property type="entry name" value="GDP_fucose/colitose_synth"/>
</dbReference>
<evidence type="ECO:0000256" key="4">
    <source>
        <dbReference type="ARBA" id="ARBA00023235"/>
    </source>
</evidence>
<evidence type="ECO:0000313" key="8">
    <source>
        <dbReference type="Proteomes" id="UP000571854"/>
    </source>
</evidence>
<keyword evidence="5" id="KW-0511">Multifunctional enzyme</keyword>
<name>A0A7J9NU17_METMI</name>
<dbReference type="Pfam" id="PF01370">
    <property type="entry name" value="Epimerase"/>
    <property type="match status" value="1"/>
</dbReference>
<dbReference type="EC" id="1.1.1.271" evidence="5"/>
<dbReference type="GO" id="GO:0050577">
    <property type="term" value="F:GDP-L-fucose synthase activity"/>
    <property type="evidence" value="ECO:0007669"/>
    <property type="project" value="UniProtKB-UniRule"/>
</dbReference>
<dbReference type="EMBL" id="JACDUJ010000001">
    <property type="protein sequence ID" value="MBA2846981.1"/>
    <property type="molecule type" value="Genomic_DNA"/>
</dbReference>
<sequence length="312" mass="35468">MDKNSKITIFGSSGLVGSSIFRMLTKKGYLNVSRPTSKSVNLLNKNQIEEYLKSEKPEYLFMVAGLVGGIYGNMKRNADFLYQNSLMVLNVLEAIKNYSKDTKILYTGSTCIYPKENPQPISENRLLNGPLEESNKGYALAKILGIVACELYNKQYGINSICVMPTNMYGPNDTYDLEDGHFIPSLIKKFVNAKNENLKELTFWGTGTPRREALYVDDCADACIYLLENYNSPDIINIGTGFDYSIKDYIEIMKKVLDFDVEINWDLSKPDGVYEKRTDISKLKEIMPEFNPRSFEEGVKEVLKADFEIIIE</sequence>
<evidence type="ECO:0000256" key="1">
    <source>
        <dbReference type="ARBA" id="ARBA00005959"/>
    </source>
</evidence>
<comment type="function">
    <text evidence="5">Catalyzes the two-step NADP-dependent conversion of GDP-4-dehydro-6-deoxy-D-mannose to GDP-fucose, involving an epimerase and a reductase reaction.</text>
</comment>
<feature type="binding site" evidence="5">
    <location>
        <position position="181"/>
    </location>
    <ligand>
        <name>NADP(+)</name>
        <dbReference type="ChEBI" id="CHEBI:58349"/>
    </ligand>
</feature>
<accession>A0A7J9NU17</accession>
<feature type="binding site" evidence="5">
    <location>
        <position position="271"/>
    </location>
    <ligand>
        <name>substrate</name>
    </ligand>
</feature>
<feature type="active site" description="Proton donor/acceptor" evidence="5">
    <location>
        <position position="138"/>
    </location>
</feature>
<feature type="binding site" evidence="5">
    <location>
        <position position="204"/>
    </location>
    <ligand>
        <name>substrate</name>
    </ligand>
</feature>
<dbReference type="PANTHER" id="PTHR43238">
    <property type="entry name" value="GDP-L-FUCOSE SYNTHASE"/>
    <property type="match status" value="1"/>
</dbReference>